<proteinExistence type="predicted"/>
<keyword evidence="2" id="KW-1185">Reference proteome</keyword>
<comment type="caution">
    <text evidence="1">The sequence shown here is derived from an EMBL/GenBank/DDBJ whole genome shotgun (WGS) entry which is preliminary data.</text>
</comment>
<name>A0AAV6TMV4_9ARAC</name>
<organism evidence="1 2">
    <name type="scientific">Oedothorax gibbosus</name>
    <dbReference type="NCBI Taxonomy" id="931172"/>
    <lineage>
        <taxon>Eukaryota</taxon>
        <taxon>Metazoa</taxon>
        <taxon>Ecdysozoa</taxon>
        <taxon>Arthropoda</taxon>
        <taxon>Chelicerata</taxon>
        <taxon>Arachnida</taxon>
        <taxon>Araneae</taxon>
        <taxon>Araneomorphae</taxon>
        <taxon>Entelegynae</taxon>
        <taxon>Araneoidea</taxon>
        <taxon>Linyphiidae</taxon>
        <taxon>Erigoninae</taxon>
        <taxon>Oedothorax</taxon>
    </lineage>
</organism>
<protein>
    <submittedName>
        <fullName evidence="1">Uncharacterized protein</fullName>
    </submittedName>
</protein>
<gene>
    <name evidence="1" type="ORF">JTE90_010971</name>
</gene>
<feature type="non-terminal residue" evidence="1">
    <location>
        <position position="52"/>
    </location>
</feature>
<accession>A0AAV6TMV4</accession>
<dbReference type="AlphaFoldDB" id="A0AAV6TMV4"/>
<dbReference type="Proteomes" id="UP000827092">
    <property type="component" value="Unassembled WGS sequence"/>
</dbReference>
<dbReference type="EMBL" id="JAFNEN010002085">
    <property type="protein sequence ID" value="KAG8173078.1"/>
    <property type="molecule type" value="Genomic_DNA"/>
</dbReference>
<sequence length="52" mass="5423">MPTSTTPAARCQQKSDGICITAGCVSTKTSSPAKTHMLVALEESGQQKEVLT</sequence>
<evidence type="ECO:0000313" key="1">
    <source>
        <dbReference type="EMBL" id="KAG8173078.1"/>
    </source>
</evidence>
<reference evidence="1 2" key="1">
    <citation type="journal article" date="2022" name="Nat. Ecol. Evol.">
        <title>A masculinizing supergene underlies an exaggerated male reproductive morph in a spider.</title>
        <authorList>
            <person name="Hendrickx F."/>
            <person name="De Corte Z."/>
            <person name="Sonet G."/>
            <person name="Van Belleghem S.M."/>
            <person name="Kostlbacher S."/>
            <person name="Vangestel C."/>
        </authorList>
    </citation>
    <scope>NUCLEOTIDE SEQUENCE [LARGE SCALE GENOMIC DNA]</scope>
    <source>
        <strain evidence="1">W744_W776</strain>
    </source>
</reference>
<evidence type="ECO:0000313" key="2">
    <source>
        <dbReference type="Proteomes" id="UP000827092"/>
    </source>
</evidence>